<name>A0A2G8RNW6_9APHY</name>
<evidence type="ECO:0000259" key="2">
    <source>
        <dbReference type="Pfam" id="PF00656"/>
    </source>
</evidence>
<dbReference type="InterPro" id="IPR050452">
    <property type="entry name" value="Metacaspase"/>
</dbReference>
<dbReference type="Pfam" id="PF00656">
    <property type="entry name" value="Peptidase_C14"/>
    <property type="match status" value="1"/>
</dbReference>
<comment type="similarity">
    <text evidence="1">Belongs to the peptidase C14B family.</text>
</comment>
<dbReference type="AlphaFoldDB" id="A0A2G8RNW6"/>
<dbReference type="Gene3D" id="3.40.50.12660">
    <property type="match status" value="1"/>
</dbReference>
<dbReference type="PANTHER" id="PTHR48104:SF30">
    <property type="entry name" value="METACASPASE-1"/>
    <property type="match status" value="1"/>
</dbReference>
<reference evidence="3 4" key="1">
    <citation type="journal article" date="2015" name="Sci. Rep.">
        <title>Chromosome-level genome map provides insights into diverse defense mechanisms in the medicinal fungus Ganoderma sinense.</title>
        <authorList>
            <person name="Zhu Y."/>
            <person name="Xu J."/>
            <person name="Sun C."/>
            <person name="Zhou S."/>
            <person name="Xu H."/>
            <person name="Nelson D.R."/>
            <person name="Qian J."/>
            <person name="Song J."/>
            <person name="Luo H."/>
            <person name="Xiang L."/>
            <person name="Li Y."/>
            <person name="Xu Z."/>
            <person name="Ji A."/>
            <person name="Wang L."/>
            <person name="Lu S."/>
            <person name="Hayward A."/>
            <person name="Sun W."/>
            <person name="Li X."/>
            <person name="Schwartz D.C."/>
            <person name="Wang Y."/>
            <person name="Chen S."/>
        </authorList>
    </citation>
    <scope>NUCLEOTIDE SEQUENCE [LARGE SCALE GENOMIC DNA]</scope>
    <source>
        <strain evidence="3 4">ZZ0214-1</strain>
    </source>
</reference>
<dbReference type="GO" id="GO:0006508">
    <property type="term" value="P:proteolysis"/>
    <property type="evidence" value="ECO:0007669"/>
    <property type="project" value="InterPro"/>
</dbReference>
<dbReference type="GO" id="GO:0004197">
    <property type="term" value="F:cysteine-type endopeptidase activity"/>
    <property type="evidence" value="ECO:0007669"/>
    <property type="project" value="InterPro"/>
</dbReference>
<dbReference type="InterPro" id="IPR011600">
    <property type="entry name" value="Pept_C14_caspase"/>
</dbReference>
<comment type="caution">
    <text evidence="3">The sequence shown here is derived from an EMBL/GenBank/DDBJ whole genome shotgun (WGS) entry which is preliminary data.</text>
</comment>
<dbReference type="OrthoDB" id="3223806at2759"/>
<feature type="domain" description="Peptidase C14 caspase" evidence="2">
    <location>
        <begin position="36"/>
        <end position="195"/>
    </location>
</feature>
<accession>A0A2G8RNW6</accession>
<dbReference type="Proteomes" id="UP000230002">
    <property type="component" value="Unassembled WGS sequence"/>
</dbReference>
<organism evidence="3 4">
    <name type="scientific">Ganoderma sinense ZZ0214-1</name>
    <dbReference type="NCBI Taxonomy" id="1077348"/>
    <lineage>
        <taxon>Eukaryota</taxon>
        <taxon>Fungi</taxon>
        <taxon>Dikarya</taxon>
        <taxon>Basidiomycota</taxon>
        <taxon>Agaricomycotina</taxon>
        <taxon>Agaricomycetes</taxon>
        <taxon>Polyporales</taxon>
        <taxon>Polyporaceae</taxon>
        <taxon>Ganoderma</taxon>
    </lineage>
</organism>
<keyword evidence="4" id="KW-1185">Reference proteome</keyword>
<proteinExistence type="inferred from homology"/>
<dbReference type="EMBL" id="AYKW01000068">
    <property type="protein sequence ID" value="PIL23028.1"/>
    <property type="molecule type" value="Genomic_DNA"/>
</dbReference>
<evidence type="ECO:0000256" key="1">
    <source>
        <dbReference type="ARBA" id="ARBA00009005"/>
    </source>
</evidence>
<dbReference type="PANTHER" id="PTHR48104">
    <property type="entry name" value="METACASPASE-4"/>
    <property type="match status" value="1"/>
</dbReference>
<dbReference type="GO" id="GO:0005737">
    <property type="term" value="C:cytoplasm"/>
    <property type="evidence" value="ECO:0007669"/>
    <property type="project" value="TreeGrafter"/>
</dbReference>
<gene>
    <name evidence="3" type="ORF">GSI_14335</name>
</gene>
<protein>
    <recommendedName>
        <fullName evidence="2">Peptidase C14 caspase domain-containing protein</fullName>
    </recommendedName>
</protein>
<sequence length="466" mass="53132">MPVSLKTVIPAIRRASTCNSERSHKPTKPGKRKPVRRALIVGIVYLNQEGETLPSPHKDAQGWRNILVEKYGYKQGDITMMLDDEDTLRRPERSHLVPTRDNLLREIRSLVADARSGDRFMFYYAGHGQQIETESKSEDDGFDEAIVPYSPNGDAEPILDDVLRDLLVEPLPTGASLTAIFDSCCSGTLLDLDHYACNNVYFPWVNRGKRDLRSPHRARLRRKNDDFLPVTLELKPSEGSSICGTDETRADAPVPPPPHGCLRICERTRSKSDAIIKLDRVINDAGPGKTDGPRFTVVTRSSTFEVPRRRESLEPVEKRKPRRVFSLPHTFSFKRFFGKPPQCTEPESYLECDGFSCRPEQTRTKPHVDPEKTWDCKKGLTLTQAMIKLLSKRPHMPVRRLIEWAGHGMYRGTTLKLHRWSHNRLKEWRANHSPREDLGTQFEIFDSPMPQIGSTNVLTENEPFCA</sequence>
<evidence type="ECO:0000313" key="3">
    <source>
        <dbReference type="EMBL" id="PIL23028.1"/>
    </source>
</evidence>
<evidence type="ECO:0000313" key="4">
    <source>
        <dbReference type="Proteomes" id="UP000230002"/>
    </source>
</evidence>